<dbReference type="EMBL" id="JAENGY010002669">
    <property type="protein sequence ID" value="KAG6943548.1"/>
    <property type="molecule type" value="Genomic_DNA"/>
</dbReference>
<feature type="region of interest" description="Disordered" evidence="1">
    <location>
        <begin position="1"/>
        <end position="81"/>
    </location>
</feature>
<accession>A0A8J5MC36</accession>
<reference evidence="2" key="1">
    <citation type="submission" date="2021-01" db="EMBL/GenBank/DDBJ databases">
        <title>Phytophthora aleatoria, a newly-described species from Pinus radiata is distinct from Phytophthora cactorum isolates based on comparative genomics.</title>
        <authorList>
            <person name="Mcdougal R."/>
            <person name="Panda P."/>
            <person name="Williams N."/>
            <person name="Studholme D.J."/>
        </authorList>
    </citation>
    <scope>NUCLEOTIDE SEQUENCE</scope>
    <source>
        <strain evidence="2">NZFS 4037</strain>
    </source>
</reference>
<organism evidence="2 3">
    <name type="scientific">Phytophthora aleatoria</name>
    <dbReference type="NCBI Taxonomy" id="2496075"/>
    <lineage>
        <taxon>Eukaryota</taxon>
        <taxon>Sar</taxon>
        <taxon>Stramenopiles</taxon>
        <taxon>Oomycota</taxon>
        <taxon>Peronosporomycetes</taxon>
        <taxon>Peronosporales</taxon>
        <taxon>Peronosporaceae</taxon>
        <taxon>Phytophthora</taxon>
    </lineage>
</organism>
<sequence>TTTLEIFSPLPIEATQSPDSARPADVTQSRVSPQQPGATRPLGAPLPATATQAPDASEPLPRDALEVAPPTSRASPLSPTSAMRAVVEIFADVSRETALGYDGRSIHHNVGEILPGGITRTSN</sequence>
<comment type="caution">
    <text evidence="2">The sequence shown here is derived from an EMBL/GenBank/DDBJ whole genome shotgun (WGS) entry which is preliminary data.</text>
</comment>
<feature type="compositionally biased region" description="Polar residues" evidence="1">
    <location>
        <begin position="72"/>
        <end position="81"/>
    </location>
</feature>
<name>A0A8J5MC36_9STRA</name>
<proteinExistence type="predicted"/>
<evidence type="ECO:0000313" key="2">
    <source>
        <dbReference type="EMBL" id="KAG6943548.1"/>
    </source>
</evidence>
<feature type="non-terminal residue" evidence="2">
    <location>
        <position position="1"/>
    </location>
</feature>
<dbReference type="AlphaFoldDB" id="A0A8J5MC36"/>
<protein>
    <submittedName>
        <fullName evidence="2">Uncharacterized protein</fullName>
    </submittedName>
</protein>
<evidence type="ECO:0000256" key="1">
    <source>
        <dbReference type="SAM" id="MobiDB-lite"/>
    </source>
</evidence>
<evidence type="ECO:0000313" key="3">
    <source>
        <dbReference type="Proteomes" id="UP000709295"/>
    </source>
</evidence>
<gene>
    <name evidence="2" type="ORF">JG688_00017551</name>
</gene>
<dbReference type="Proteomes" id="UP000709295">
    <property type="component" value="Unassembled WGS sequence"/>
</dbReference>
<feature type="compositionally biased region" description="Polar residues" evidence="1">
    <location>
        <begin position="26"/>
        <end position="37"/>
    </location>
</feature>
<keyword evidence="3" id="KW-1185">Reference proteome</keyword>